<evidence type="ECO:0000256" key="1">
    <source>
        <dbReference type="ARBA" id="ARBA00004141"/>
    </source>
</evidence>
<feature type="transmembrane region" description="Helical" evidence="8">
    <location>
        <begin position="91"/>
        <end position="110"/>
    </location>
</feature>
<evidence type="ECO:0008006" key="11">
    <source>
        <dbReference type="Google" id="ProtNLM"/>
    </source>
</evidence>
<dbReference type="InterPro" id="IPR036259">
    <property type="entry name" value="MFS_trans_sf"/>
</dbReference>
<comment type="caution">
    <text evidence="9">The sequence shown here is derived from an EMBL/GenBank/DDBJ whole genome shotgun (WGS) entry which is preliminary data.</text>
</comment>
<evidence type="ECO:0000256" key="6">
    <source>
        <dbReference type="ARBA" id="ARBA00023136"/>
    </source>
</evidence>
<dbReference type="EMBL" id="JAFFGZ010000009">
    <property type="protein sequence ID" value="KAK4639100.1"/>
    <property type="molecule type" value="Genomic_DNA"/>
</dbReference>
<feature type="transmembrane region" description="Helical" evidence="8">
    <location>
        <begin position="303"/>
        <end position="325"/>
    </location>
</feature>
<dbReference type="InterPro" id="IPR002259">
    <property type="entry name" value="Eqnu_transpt"/>
</dbReference>
<feature type="transmembrane region" description="Helical" evidence="8">
    <location>
        <begin position="375"/>
        <end position="399"/>
    </location>
</feature>
<keyword evidence="6 8" id="KW-0472">Membrane</keyword>
<comment type="similarity">
    <text evidence="2">Belongs to the SLC29A/ENT transporter (TC 2.A.57) family.</text>
</comment>
<dbReference type="PRINTS" id="PR01130">
    <property type="entry name" value="DERENTRNSPRT"/>
</dbReference>
<dbReference type="RefSeq" id="XP_062728076.1">
    <property type="nucleotide sequence ID" value="XM_062881750.1"/>
</dbReference>
<name>A0ABR0F7P6_9PEZI</name>
<keyword evidence="5 8" id="KW-1133">Transmembrane helix</keyword>
<evidence type="ECO:0000313" key="9">
    <source>
        <dbReference type="EMBL" id="KAK4639100.1"/>
    </source>
</evidence>
<dbReference type="GeneID" id="87901232"/>
<keyword evidence="3" id="KW-0813">Transport</keyword>
<dbReference type="PIRSF" id="PIRSF016379">
    <property type="entry name" value="ENT"/>
    <property type="match status" value="1"/>
</dbReference>
<sequence length="467" mass="51158">MDRLKNVFAPVKADPDEYSPLTDSDDDDSRSGTLEGEVYEEQSPFSWIEYSIFAFIGVAMLWAWNMFLAAAPYFQSRFVSDPWMQDTSQSAILAVSTTTNLVTMLVLTNMQSSASYPFRINTALFLNVAVFTLLTISTSHFLDASTGAYFAFLLVMVGITALASGLMQNGAFAFAASFGRTEYTQAIMAGQGVAGILPPLTQMLSYLAFSPAEPALDPARRTAEDDGPQESSTAAFIYFLTAVIISGITLLAFLPLVNRHNRIVERRLAEQQDLSQSVTSIEEAERANRRYVSMSTLFRKLRWVSVSVFMCFAVAMFFPVFTAKILSVHNADSDGKLYAPGAFIPLGFFFWNLGDLTGRVATMFPFSLRHRPKALFAIAMGRWLFLPLYFLCNIGGRGAVVKSDLFYLVAVQFPFGLTSGWLGSSAMMAAGEWVGEWEREAAGGFMGMCLVAGLTVGSLLSFTAAGV</sequence>
<comment type="subcellular location">
    <subcellularLocation>
        <location evidence="1">Membrane</location>
        <topology evidence="1">Multi-pass membrane protein</topology>
    </subcellularLocation>
</comment>
<dbReference type="Pfam" id="PF01733">
    <property type="entry name" value="Nucleoside_tran"/>
    <property type="match status" value="1"/>
</dbReference>
<evidence type="ECO:0000256" key="4">
    <source>
        <dbReference type="ARBA" id="ARBA00022692"/>
    </source>
</evidence>
<evidence type="ECO:0000256" key="8">
    <source>
        <dbReference type="SAM" id="Phobius"/>
    </source>
</evidence>
<gene>
    <name evidence="9" type="ORF">QC761_701620</name>
</gene>
<reference evidence="9 10" key="1">
    <citation type="journal article" date="2023" name="bioRxiv">
        <title>High-quality genome assemblies of four members of thePodospora anserinaspecies complex.</title>
        <authorList>
            <person name="Ament-Velasquez S.L."/>
            <person name="Vogan A.A."/>
            <person name="Wallerman O."/>
            <person name="Hartmann F."/>
            <person name="Gautier V."/>
            <person name="Silar P."/>
            <person name="Giraud T."/>
            <person name="Johannesson H."/>
        </authorList>
    </citation>
    <scope>NUCLEOTIDE SEQUENCE [LARGE SCALE GENOMIC DNA]</scope>
    <source>
        <strain evidence="9 10">CBS 112042</strain>
    </source>
</reference>
<protein>
    <recommendedName>
        <fullName evidence="11">Nucleoside transporter FUN26</fullName>
    </recommendedName>
</protein>
<dbReference type="SUPFAM" id="SSF103473">
    <property type="entry name" value="MFS general substrate transporter"/>
    <property type="match status" value="1"/>
</dbReference>
<evidence type="ECO:0000256" key="5">
    <source>
        <dbReference type="ARBA" id="ARBA00022989"/>
    </source>
</evidence>
<evidence type="ECO:0000256" key="2">
    <source>
        <dbReference type="ARBA" id="ARBA00007965"/>
    </source>
</evidence>
<evidence type="ECO:0000256" key="7">
    <source>
        <dbReference type="SAM" id="MobiDB-lite"/>
    </source>
</evidence>
<accession>A0ABR0F7P6</accession>
<feature type="transmembrane region" description="Helical" evidence="8">
    <location>
        <begin position="122"/>
        <end position="142"/>
    </location>
</feature>
<evidence type="ECO:0000256" key="3">
    <source>
        <dbReference type="ARBA" id="ARBA00022448"/>
    </source>
</evidence>
<feature type="transmembrane region" description="Helical" evidence="8">
    <location>
        <begin position="235"/>
        <end position="257"/>
    </location>
</feature>
<keyword evidence="4 8" id="KW-0812">Transmembrane</keyword>
<keyword evidence="10" id="KW-1185">Reference proteome</keyword>
<feature type="transmembrane region" description="Helical" evidence="8">
    <location>
        <begin position="442"/>
        <end position="465"/>
    </location>
</feature>
<feature type="transmembrane region" description="Helical" evidence="8">
    <location>
        <begin position="186"/>
        <end position="209"/>
    </location>
</feature>
<evidence type="ECO:0000313" key="10">
    <source>
        <dbReference type="Proteomes" id="UP001322138"/>
    </source>
</evidence>
<dbReference type="PANTHER" id="PTHR10332">
    <property type="entry name" value="EQUILIBRATIVE NUCLEOSIDE TRANSPORTER"/>
    <property type="match status" value="1"/>
</dbReference>
<dbReference type="Proteomes" id="UP001322138">
    <property type="component" value="Unassembled WGS sequence"/>
</dbReference>
<dbReference type="PANTHER" id="PTHR10332:SF88">
    <property type="entry name" value="EQUILIBRATIVE NUCLEOSIDE TRANSPORTER 1, ISOFORM A"/>
    <property type="match status" value="1"/>
</dbReference>
<feature type="transmembrane region" description="Helical" evidence="8">
    <location>
        <begin position="52"/>
        <end position="71"/>
    </location>
</feature>
<feature type="transmembrane region" description="Helical" evidence="8">
    <location>
        <begin position="148"/>
        <end position="174"/>
    </location>
</feature>
<feature type="transmembrane region" description="Helical" evidence="8">
    <location>
        <begin position="405"/>
        <end position="430"/>
    </location>
</feature>
<feature type="transmembrane region" description="Helical" evidence="8">
    <location>
        <begin position="337"/>
        <end position="354"/>
    </location>
</feature>
<proteinExistence type="inferred from homology"/>
<organism evidence="9 10">
    <name type="scientific">Podospora bellae-mahoneyi</name>
    <dbReference type="NCBI Taxonomy" id="2093777"/>
    <lineage>
        <taxon>Eukaryota</taxon>
        <taxon>Fungi</taxon>
        <taxon>Dikarya</taxon>
        <taxon>Ascomycota</taxon>
        <taxon>Pezizomycotina</taxon>
        <taxon>Sordariomycetes</taxon>
        <taxon>Sordariomycetidae</taxon>
        <taxon>Sordariales</taxon>
        <taxon>Podosporaceae</taxon>
        <taxon>Podospora</taxon>
    </lineage>
</organism>
<feature type="region of interest" description="Disordered" evidence="7">
    <location>
        <begin position="1"/>
        <end position="37"/>
    </location>
</feature>